<comment type="caution">
    <text evidence="1">The sequence shown here is derived from an EMBL/GenBank/DDBJ whole genome shotgun (WGS) entry which is preliminary data.</text>
</comment>
<gene>
    <name evidence="1" type="ORF">NM688_g9233</name>
</gene>
<protein>
    <submittedName>
        <fullName evidence="1">Uncharacterized protein</fullName>
    </submittedName>
</protein>
<sequence length="123" mass="13109">MRHLSLILVPFLVASALCRNILLTNDDGWATAQIRAQNDALLGAGFHVVISAPAENESGTGSDSADPEPLTEPCEFDTCPTGSPAEGFNSSDPRINYVNSFPVDAALMSEVRVPSFIVCILLF</sequence>
<proteinExistence type="predicted"/>
<evidence type="ECO:0000313" key="2">
    <source>
        <dbReference type="Proteomes" id="UP001148662"/>
    </source>
</evidence>
<name>A0ACC1RJT1_9APHY</name>
<reference evidence="1" key="1">
    <citation type="submission" date="2022-07" db="EMBL/GenBank/DDBJ databases">
        <title>Genome Sequence of Phlebia brevispora.</title>
        <authorList>
            <person name="Buettner E."/>
        </authorList>
    </citation>
    <scope>NUCLEOTIDE SEQUENCE</scope>
    <source>
        <strain evidence="1">MPL23</strain>
    </source>
</reference>
<organism evidence="1 2">
    <name type="scientific">Phlebia brevispora</name>
    <dbReference type="NCBI Taxonomy" id="194682"/>
    <lineage>
        <taxon>Eukaryota</taxon>
        <taxon>Fungi</taxon>
        <taxon>Dikarya</taxon>
        <taxon>Basidiomycota</taxon>
        <taxon>Agaricomycotina</taxon>
        <taxon>Agaricomycetes</taxon>
        <taxon>Polyporales</taxon>
        <taxon>Meruliaceae</taxon>
        <taxon>Phlebia</taxon>
    </lineage>
</organism>
<dbReference type="Proteomes" id="UP001148662">
    <property type="component" value="Unassembled WGS sequence"/>
</dbReference>
<accession>A0ACC1RJT1</accession>
<evidence type="ECO:0000313" key="1">
    <source>
        <dbReference type="EMBL" id="KAJ3519908.1"/>
    </source>
</evidence>
<dbReference type="EMBL" id="JANHOG010002793">
    <property type="protein sequence ID" value="KAJ3519908.1"/>
    <property type="molecule type" value="Genomic_DNA"/>
</dbReference>
<keyword evidence="2" id="KW-1185">Reference proteome</keyword>